<dbReference type="PANTHER" id="PTHR30329:SF21">
    <property type="entry name" value="LIPOPROTEIN YIAD-RELATED"/>
    <property type="match status" value="1"/>
</dbReference>
<dbReference type="GO" id="GO:0051301">
    <property type="term" value="P:cell division"/>
    <property type="evidence" value="ECO:0007669"/>
    <property type="project" value="InterPro"/>
</dbReference>
<dbReference type="HAMAP" id="MF_02204">
    <property type="entry name" value="Pal"/>
    <property type="match status" value="1"/>
</dbReference>
<evidence type="ECO:0000256" key="4">
    <source>
        <dbReference type="ARBA" id="ARBA00023139"/>
    </source>
</evidence>
<dbReference type="InterPro" id="IPR050330">
    <property type="entry name" value="Bact_OuterMem_StrucFunc"/>
</dbReference>
<feature type="domain" description="OmpA-like" evidence="8">
    <location>
        <begin position="85"/>
        <end position="201"/>
    </location>
</feature>
<comment type="subcellular location">
    <subcellularLocation>
        <location evidence="1">Cell outer membrane</location>
    </subcellularLocation>
</comment>
<keyword evidence="5" id="KW-0998">Cell outer membrane</keyword>
<dbReference type="CDD" id="cd07185">
    <property type="entry name" value="OmpA_C-like"/>
    <property type="match status" value="1"/>
</dbReference>
<dbReference type="PANTHER" id="PTHR30329">
    <property type="entry name" value="STATOR ELEMENT OF FLAGELLAR MOTOR COMPLEX"/>
    <property type="match status" value="1"/>
</dbReference>
<evidence type="ECO:0000256" key="6">
    <source>
        <dbReference type="ARBA" id="ARBA00023288"/>
    </source>
</evidence>
<protein>
    <recommendedName>
        <fullName evidence="8">OmpA-like domain-containing protein</fullName>
    </recommendedName>
</protein>
<dbReference type="GO" id="GO:0009279">
    <property type="term" value="C:cell outer membrane"/>
    <property type="evidence" value="ECO:0007669"/>
    <property type="project" value="UniProtKB-SubCell"/>
</dbReference>
<name>A0A381TNZ0_9ZZZZ</name>
<feature type="compositionally biased region" description="Pro residues" evidence="7">
    <location>
        <begin position="51"/>
        <end position="69"/>
    </location>
</feature>
<dbReference type="InterPro" id="IPR036737">
    <property type="entry name" value="OmpA-like_sf"/>
</dbReference>
<evidence type="ECO:0000313" key="9">
    <source>
        <dbReference type="EMBL" id="SVA17248.1"/>
    </source>
</evidence>
<evidence type="ECO:0000256" key="5">
    <source>
        <dbReference type="ARBA" id="ARBA00023237"/>
    </source>
</evidence>
<dbReference type="AlphaFoldDB" id="A0A381TNZ0"/>
<evidence type="ECO:0000256" key="3">
    <source>
        <dbReference type="ARBA" id="ARBA00023136"/>
    </source>
</evidence>
<dbReference type="PROSITE" id="PS51123">
    <property type="entry name" value="OMPA_2"/>
    <property type="match status" value="1"/>
</dbReference>
<sequence length="201" mass="21890">MKTRGITSLVGPALVLGVMLSLVGCGGQTPPVVPESSPPPPPSTQDVAPAPVTPPPPPASSAPEPPPIVPRALSPDEEFARRSLEELNRESPLEPVYFPLDSSDLDDRARRIVEGNAEVLQRFPSWVVTVEGHCDERGTAEYNLALGERRALVARRYLVELGIGEDRVRTVSYGKEFPFNPGHDDNAWSENRRAHFVITAK</sequence>
<organism evidence="9">
    <name type="scientific">marine metagenome</name>
    <dbReference type="NCBI Taxonomy" id="408172"/>
    <lineage>
        <taxon>unclassified sequences</taxon>
        <taxon>metagenomes</taxon>
        <taxon>ecological metagenomes</taxon>
    </lineage>
</organism>
<dbReference type="EMBL" id="UINC01004842">
    <property type="protein sequence ID" value="SVA17248.1"/>
    <property type="molecule type" value="Genomic_DNA"/>
</dbReference>
<dbReference type="InterPro" id="IPR039001">
    <property type="entry name" value="Pal"/>
</dbReference>
<evidence type="ECO:0000256" key="2">
    <source>
        <dbReference type="ARBA" id="ARBA00022729"/>
    </source>
</evidence>
<evidence type="ECO:0000259" key="8">
    <source>
        <dbReference type="PROSITE" id="PS51123"/>
    </source>
</evidence>
<keyword evidence="4" id="KW-0564">Palmitate</keyword>
<dbReference type="SUPFAM" id="SSF103088">
    <property type="entry name" value="OmpA-like"/>
    <property type="match status" value="1"/>
</dbReference>
<dbReference type="InterPro" id="IPR006665">
    <property type="entry name" value="OmpA-like"/>
</dbReference>
<dbReference type="PRINTS" id="PR01021">
    <property type="entry name" value="OMPADOMAIN"/>
</dbReference>
<dbReference type="InterPro" id="IPR006664">
    <property type="entry name" value="OMP_bac"/>
</dbReference>
<dbReference type="PROSITE" id="PS51257">
    <property type="entry name" value="PROKAR_LIPOPROTEIN"/>
    <property type="match status" value="1"/>
</dbReference>
<feature type="region of interest" description="Disordered" evidence="7">
    <location>
        <begin position="28"/>
        <end position="72"/>
    </location>
</feature>
<gene>
    <name evidence="9" type="ORF">METZ01_LOCUS70102</name>
</gene>
<dbReference type="Gene3D" id="3.30.1330.60">
    <property type="entry name" value="OmpA-like domain"/>
    <property type="match status" value="1"/>
</dbReference>
<keyword evidence="3" id="KW-0472">Membrane</keyword>
<keyword evidence="6" id="KW-0449">Lipoprotein</keyword>
<accession>A0A381TNZ0</accession>
<dbReference type="Pfam" id="PF00691">
    <property type="entry name" value="OmpA"/>
    <property type="match status" value="1"/>
</dbReference>
<evidence type="ECO:0000256" key="1">
    <source>
        <dbReference type="ARBA" id="ARBA00004442"/>
    </source>
</evidence>
<evidence type="ECO:0000256" key="7">
    <source>
        <dbReference type="SAM" id="MobiDB-lite"/>
    </source>
</evidence>
<keyword evidence="2" id="KW-0732">Signal</keyword>
<feature type="compositionally biased region" description="Pro residues" evidence="7">
    <location>
        <begin position="31"/>
        <end position="43"/>
    </location>
</feature>
<proteinExistence type="inferred from homology"/>
<reference evidence="9" key="1">
    <citation type="submission" date="2018-05" db="EMBL/GenBank/DDBJ databases">
        <authorList>
            <person name="Lanie J.A."/>
            <person name="Ng W.-L."/>
            <person name="Kazmierczak K.M."/>
            <person name="Andrzejewski T.M."/>
            <person name="Davidsen T.M."/>
            <person name="Wayne K.J."/>
            <person name="Tettelin H."/>
            <person name="Glass J.I."/>
            <person name="Rusch D."/>
            <person name="Podicherti R."/>
            <person name="Tsui H.-C.T."/>
            <person name="Winkler M.E."/>
        </authorList>
    </citation>
    <scope>NUCLEOTIDE SEQUENCE</scope>
</reference>